<dbReference type="InterPro" id="IPR036390">
    <property type="entry name" value="WH_DNA-bd_sf"/>
</dbReference>
<name>A0ABS5KMR5_9ACTN</name>
<accession>A0ABS5KMR5</accession>
<evidence type="ECO:0000313" key="6">
    <source>
        <dbReference type="EMBL" id="MBS2547351.1"/>
    </source>
</evidence>
<keyword evidence="2" id="KW-0238">DNA-binding</keyword>
<sequence length="324" mass="33880">MDLLDRQIAHALRLDGRASFSRIAAVLGVSDQTVARRYRALRQAGTVKVVGGLSAGRIGLTTWVIRLQCAPGSSAAIARALAKRADTSWVRIASGGTEVLCSILTPDDDREALLLERLPATKPIIAISTYCVVHTFTGNEDGWQPVATALNAEQIAALAPDPPANPPADPPADPRPESAIALDPADRILAAELARDGRTPFTELAAATGLDESSVRRRLAALQADGTLYFDLDVDSRAFGYGFSALLWLSVEPARLSAVGQALAGFAEVAFAGATTGPTDVLASVVTTSGAAFYLFLTEAIGALPGVREIQSAPVLRTVKRAGA</sequence>
<dbReference type="PRINTS" id="PR00033">
    <property type="entry name" value="HTHASNC"/>
</dbReference>
<evidence type="ECO:0000256" key="2">
    <source>
        <dbReference type="ARBA" id="ARBA00023125"/>
    </source>
</evidence>
<dbReference type="Pfam" id="PF01037">
    <property type="entry name" value="AsnC_trans_reg"/>
    <property type="match status" value="1"/>
</dbReference>
<reference evidence="6 7" key="1">
    <citation type="submission" date="2020-02" db="EMBL/GenBank/DDBJ databases">
        <title>Acidophilic actinobacteria isolated from forest soil.</title>
        <authorList>
            <person name="Golinska P."/>
        </authorList>
    </citation>
    <scope>NUCLEOTIDE SEQUENCE [LARGE SCALE GENOMIC DNA]</scope>
    <source>
        <strain evidence="6 7">NL8</strain>
    </source>
</reference>
<dbReference type="InterPro" id="IPR019887">
    <property type="entry name" value="Tscrpt_reg_AsnC/Lrp_C"/>
</dbReference>
<keyword evidence="1" id="KW-0805">Transcription regulation</keyword>
<comment type="caution">
    <text evidence="6">The sequence shown here is derived from an EMBL/GenBank/DDBJ whole genome shotgun (WGS) entry which is preliminary data.</text>
</comment>
<dbReference type="Proteomes" id="UP000730482">
    <property type="component" value="Unassembled WGS sequence"/>
</dbReference>
<dbReference type="Gene3D" id="3.30.70.920">
    <property type="match status" value="1"/>
</dbReference>
<dbReference type="InterPro" id="IPR036388">
    <property type="entry name" value="WH-like_DNA-bd_sf"/>
</dbReference>
<dbReference type="EMBL" id="JAAFYZ010000026">
    <property type="protein sequence ID" value="MBS2547351.1"/>
    <property type="molecule type" value="Genomic_DNA"/>
</dbReference>
<evidence type="ECO:0000256" key="3">
    <source>
        <dbReference type="ARBA" id="ARBA00023163"/>
    </source>
</evidence>
<dbReference type="PANTHER" id="PTHR30154">
    <property type="entry name" value="LEUCINE-RESPONSIVE REGULATORY PROTEIN"/>
    <property type="match status" value="1"/>
</dbReference>
<feature type="compositionally biased region" description="Pro residues" evidence="4">
    <location>
        <begin position="160"/>
        <end position="173"/>
    </location>
</feature>
<organism evidence="6 7">
    <name type="scientific">Catenulispora pinistramenti</name>
    <dbReference type="NCBI Taxonomy" id="2705254"/>
    <lineage>
        <taxon>Bacteria</taxon>
        <taxon>Bacillati</taxon>
        <taxon>Actinomycetota</taxon>
        <taxon>Actinomycetes</taxon>
        <taxon>Catenulisporales</taxon>
        <taxon>Catenulisporaceae</taxon>
        <taxon>Catenulispora</taxon>
    </lineage>
</organism>
<dbReference type="InterPro" id="IPR019888">
    <property type="entry name" value="Tscrpt_reg_AsnC-like"/>
</dbReference>
<feature type="region of interest" description="Disordered" evidence="4">
    <location>
        <begin position="159"/>
        <end position="178"/>
    </location>
</feature>
<dbReference type="PROSITE" id="PS50956">
    <property type="entry name" value="HTH_ASNC_2"/>
    <property type="match status" value="2"/>
</dbReference>
<evidence type="ECO:0000259" key="5">
    <source>
        <dbReference type="PROSITE" id="PS50956"/>
    </source>
</evidence>
<keyword evidence="3" id="KW-0804">Transcription</keyword>
<dbReference type="SUPFAM" id="SSF46785">
    <property type="entry name" value="Winged helix' DNA-binding domain"/>
    <property type="match status" value="2"/>
</dbReference>
<dbReference type="InterPro" id="IPR000485">
    <property type="entry name" value="AsnC-type_HTH_dom"/>
</dbReference>
<feature type="domain" description="HTH asnC-type" evidence="5">
    <location>
        <begin position="1"/>
        <end position="61"/>
    </location>
</feature>
<dbReference type="Gene3D" id="1.10.10.10">
    <property type="entry name" value="Winged helix-like DNA-binding domain superfamily/Winged helix DNA-binding domain"/>
    <property type="match status" value="2"/>
</dbReference>
<dbReference type="RefSeq" id="WP_212008952.1">
    <property type="nucleotide sequence ID" value="NZ_JAAFYZ010000026.1"/>
</dbReference>
<dbReference type="InterPro" id="IPR011008">
    <property type="entry name" value="Dimeric_a/b-barrel"/>
</dbReference>
<dbReference type="SMART" id="SM00344">
    <property type="entry name" value="HTH_ASNC"/>
    <property type="match status" value="2"/>
</dbReference>
<dbReference type="Pfam" id="PF13404">
    <property type="entry name" value="HTH_AsnC-type"/>
    <property type="match status" value="2"/>
</dbReference>
<dbReference type="PANTHER" id="PTHR30154:SF34">
    <property type="entry name" value="TRANSCRIPTIONAL REGULATOR AZLB"/>
    <property type="match status" value="1"/>
</dbReference>
<evidence type="ECO:0000256" key="1">
    <source>
        <dbReference type="ARBA" id="ARBA00023015"/>
    </source>
</evidence>
<protein>
    <submittedName>
        <fullName evidence="6">Lrp/AsnC family transcriptional regulator</fullName>
    </submittedName>
</protein>
<dbReference type="SUPFAM" id="SSF54909">
    <property type="entry name" value="Dimeric alpha+beta barrel"/>
    <property type="match status" value="1"/>
</dbReference>
<feature type="domain" description="HTH asnC-type" evidence="5">
    <location>
        <begin position="182"/>
        <end position="242"/>
    </location>
</feature>
<evidence type="ECO:0000256" key="4">
    <source>
        <dbReference type="SAM" id="MobiDB-lite"/>
    </source>
</evidence>
<gene>
    <name evidence="6" type="ORF">KGQ19_10740</name>
</gene>
<keyword evidence="7" id="KW-1185">Reference proteome</keyword>
<evidence type="ECO:0000313" key="7">
    <source>
        <dbReference type="Proteomes" id="UP000730482"/>
    </source>
</evidence>
<proteinExistence type="predicted"/>